<dbReference type="GeneID" id="92034458"/>
<accession>A0ABR1LCY8</accession>
<evidence type="ECO:0000313" key="3">
    <source>
        <dbReference type="Proteomes" id="UP001360953"/>
    </source>
</evidence>
<name>A0ABR1LCY8_9PEZI</name>
<evidence type="ECO:0000313" key="2">
    <source>
        <dbReference type="EMBL" id="KAK7531512.1"/>
    </source>
</evidence>
<reference evidence="2 3" key="1">
    <citation type="submission" date="2024-04" db="EMBL/GenBank/DDBJ databases">
        <title>Phyllosticta paracitricarpa is synonymous to the EU quarantine fungus P. citricarpa based on phylogenomic analyses.</title>
        <authorList>
            <consortium name="Lawrence Berkeley National Laboratory"/>
            <person name="Van ingen-buijs V.A."/>
            <person name="Van westerhoven A.C."/>
            <person name="Haridas S."/>
            <person name="Skiadas P."/>
            <person name="Martin F."/>
            <person name="Groenewald J.Z."/>
            <person name="Crous P.W."/>
            <person name="Seidl M.F."/>
        </authorList>
    </citation>
    <scope>NUCLEOTIDE SEQUENCE [LARGE SCALE GENOMIC DNA]</scope>
    <source>
        <strain evidence="2 3">CPC 17464</strain>
    </source>
</reference>
<protein>
    <submittedName>
        <fullName evidence="2">Uncharacterized protein</fullName>
    </submittedName>
</protein>
<feature type="compositionally biased region" description="Low complexity" evidence="1">
    <location>
        <begin position="62"/>
        <end position="77"/>
    </location>
</feature>
<feature type="compositionally biased region" description="Basic and acidic residues" evidence="1">
    <location>
        <begin position="97"/>
        <end position="106"/>
    </location>
</feature>
<dbReference type="EMBL" id="JBBPEH010000012">
    <property type="protein sequence ID" value="KAK7531512.1"/>
    <property type="molecule type" value="Genomic_DNA"/>
</dbReference>
<comment type="caution">
    <text evidence="2">The sequence shown here is derived from an EMBL/GenBank/DDBJ whole genome shotgun (WGS) entry which is preliminary data.</text>
</comment>
<feature type="compositionally biased region" description="Polar residues" evidence="1">
    <location>
        <begin position="30"/>
        <end position="53"/>
    </location>
</feature>
<gene>
    <name evidence="2" type="ORF">J3D65DRAFT_637836</name>
</gene>
<dbReference type="RefSeq" id="XP_066651336.1">
    <property type="nucleotide sequence ID" value="XM_066801552.1"/>
</dbReference>
<sequence length="262" mass="28686">MRRDRRLRSITPPASLCPSTASQPCCPLQSLLTFGSETTTPSPNAQSACTKTPQDVPPALGSKSATAATAAAKQRSATSRHPHPHPHLQEPAQGEPLDEKELVQDRRSRRSPTVLQGGHRGRPAHGQAQRRPATVGKKEVNQEKSPWARFSGQTEQNRSCGRLAACRKVVWKGCTYTTLDLSQKAREREEEKVWLWARERRLKYWLAVGGLCPQALRFAVAMALNKSGDFFAPAPAHAAAVAGWLEVPSCLRGKTTWVVDSG</sequence>
<evidence type="ECO:0000256" key="1">
    <source>
        <dbReference type="SAM" id="MobiDB-lite"/>
    </source>
</evidence>
<keyword evidence="3" id="KW-1185">Reference proteome</keyword>
<organism evidence="2 3">
    <name type="scientific">Phyllosticta citribraziliensis</name>
    <dbReference type="NCBI Taxonomy" id="989973"/>
    <lineage>
        <taxon>Eukaryota</taxon>
        <taxon>Fungi</taxon>
        <taxon>Dikarya</taxon>
        <taxon>Ascomycota</taxon>
        <taxon>Pezizomycotina</taxon>
        <taxon>Dothideomycetes</taxon>
        <taxon>Dothideomycetes incertae sedis</taxon>
        <taxon>Botryosphaeriales</taxon>
        <taxon>Phyllostictaceae</taxon>
        <taxon>Phyllosticta</taxon>
    </lineage>
</organism>
<dbReference type="Proteomes" id="UP001360953">
    <property type="component" value="Unassembled WGS sequence"/>
</dbReference>
<feature type="region of interest" description="Disordered" evidence="1">
    <location>
        <begin position="1"/>
        <end position="153"/>
    </location>
</feature>
<proteinExistence type="predicted"/>